<comment type="cofactor">
    <cofactor evidence="1">
        <name>FAD</name>
        <dbReference type="ChEBI" id="CHEBI:57692"/>
    </cofactor>
</comment>
<keyword evidence="2" id="KW-0285">Flavoprotein</keyword>
<feature type="domain" description="FAD/NAD(P)-binding" evidence="4">
    <location>
        <begin position="42"/>
        <end position="233"/>
    </location>
</feature>
<dbReference type="PANTHER" id="PTHR43429">
    <property type="entry name" value="PYRIDINE NUCLEOTIDE-DISULFIDE OXIDOREDUCTASE DOMAIN-CONTAINING"/>
    <property type="match status" value="1"/>
</dbReference>
<gene>
    <name evidence="5" type="ORF">S06H3_55792</name>
</gene>
<dbReference type="Gene3D" id="3.50.50.60">
    <property type="entry name" value="FAD/NAD(P)-binding domain"/>
    <property type="match status" value="2"/>
</dbReference>
<sequence>PEKSVIIVRKEEKVLIPCGIPYIFGTVCTPSKNLIPDAVLEKNNIELLVGNVTGIDRNNKTIETKKGDKVQYEKLIIATGSIPIVPPISGSEKENVYIVNKDVDYLQNLLDKVEDSSDMVIIGGGFIGMEFADECKKNRDINITVVEMLPCCLMIAFDEDICRQGEEILKKNGINIITNAKVEAIVGDVKVEGVKLSDGKIIKADIVLIGIGSKPNTEIAKNSGIELGEKGSI</sequence>
<evidence type="ECO:0000256" key="1">
    <source>
        <dbReference type="ARBA" id="ARBA00001974"/>
    </source>
</evidence>
<dbReference type="AlphaFoldDB" id="X1QX30"/>
<reference evidence="5" key="1">
    <citation type="journal article" date="2014" name="Front. Microbiol.">
        <title>High frequency of phylogenetically diverse reductive dehalogenase-homologous genes in deep subseafloor sedimentary metagenomes.</title>
        <authorList>
            <person name="Kawai M."/>
            <person name="Futagami T."/>
            <person name="Toyoda A."/>
            <person name="Takaki Y."/>
            <person name="Nishi S."/>
            <person name="Hori S."/>
            <person name="Arai W."/>
            <person name="Tsubouchi T."/>
            <person name="Morono Y."/>
            <person name="Uchiyama I."/>
            <person name="Ito T."/>
            <person name="Fujiyama A."/>
            <person name="Inagaki F."/>
            <person name="Takami H."/>
        </authorList>
    </citation>
    <scope>NUCLEOTIDE SEQUENCE</scope>
    <source>
        <strain evidence="5">Expedition CK06-06</strain>
    </source>
</reference>
<evidence type="ECO:0000259" key="4">
    <source>
        <dbReference type="Pfam" id="PF07992"/>
    </source>
</evidence>
<feature type="non-terminal residue" evidence="5">
    <location>
        <position position="1"/>
    </location>
</feature>
<dbReference type="EMBL" id="BARV01035805">
    <property type="protein sequence ID" value="GAI47844.1"/>
    <property type="molecule type" value="Genomic_DNA"/>
</dbReference>
<dbReference type="PANTHER" id="PTHR43429:SF3">
    <property type="entry name" value="NITRITE REDUCTASE [NAD(P)H]"/>
    <property type="match status" value="1"/>
</dbReference>
<accession>X1QX30</accession>
<dbReference type="PRINTS" id="PR00368">
    <property type="entry name" value="FADPNR"/>
</dbReference>
<evidence type="ECO:0000256" key="3">
    <source>
        <dbReference type="ARBA" id="ARBA00022827"/>
    </source>
</evidence>
<protein>
    <recommendedName>
        <fullName evidence="4">FAD/NAD(P)-binding domain-containing protein</fullName>
    </recommendedName>
</protein>
<dbReference type="InterPro" id="IPR050260">
    <property type="entry name" value="FAD-bd_OxRdtase"/>
</dbReference>
<dbReference type="SUPFAM" id="SSF51905">
    <property type="entry name" value="FAD/NAD(P)-binding domain"/>
    <property type="match status" value="1"/>
</dbReference>
<comment type="caution">
    <text evidence="5">The sequence shown here is derived from an EMBL/GenBank/DDBJ whole genome shotgun (WGS) entry which is preliminary data.</text>
</comment>
<dbReference type="InterPro" id="IPR023753">
    <property type="entry name" value="FAD/NAD-binding_dom"/>
</dbReference>
<evidence type="ECO:0000256" key="2">
    <source>
        <dbReference type="ARBA" id="ARBA00022630"/>
    </source>
</evidence>
<proteinExistence type="predicted"/>
<keyword evidence="3" id="KW-0274">FAD</keyword>
<dbReference type="Pfam" id="PF07992">
    <property type="entry name" value="Pyr_redox_2"/>
    <property type="match status" value="1"/>
</dbReference>
<dbReference type="GO" id="GO:0016491">
    <property type="term" value="F:oxidoreductase activity"/>
    <property type="evidence" value="ECO:0007669"/>
    <property type="project" value="InterPro"/>
</dbReference>
<dbReference type="InterPro" id="IPR036188">
    <property type="entry name" value="FAD/NAD-bd_sf"/>
</dbReference>
<name>X1QX30_9ZZZZ</name>
<organism evidence="5">
    <name type="scientific">marine sediment metagenome</name>
    <dbReference type="NCBI Taxonomy" id="412755"/>
    <lineage>
        <taxon>unclassified sequences</taxon>
        <taxon>metagenomes</taxon>
        <taxon>ecological metagenomes</taxon>
    </lineage>
</organism>
<evidence type="ECO:0000313" key="5">
    <source>
        <dbReference type="EMBL" id="GAI47844.1"/>
    </source>
</evidence>